<keyword evidence="1" id="KW-1133">Transmembrane helix</keyword>
<gene>
    <name evidence="2" type="ORF">CBW46_016900</name>
</gene>
<name>A0A2W1NPH0_PAEXE</name>
<organism evidence="2 3">
    <name type="scientific">Paenibacillus xerothermodurans</name>
    <dbReference type="NCBI Taxonomy" id="1977292"/>
    <lineage>
        <taxon>Bacteria</taxon>
        <taxon>Bacillati</taxon>
        <taxon>Bacillota</taxon>
        <taxon>Bacilli</taxon>
        <taxon>Bacillales</taxon>
        <taxon>Paenibacillaceae</taxon>
        <taxon>Paenibacillus</taxon>
    </lineage>
</organism>
<keyword evidence="3" id="KW-1185">Reference proteome</keyword>
<keyword evidence="1" id="KW-0812">Transmembrane</keyword>
<dbReference type="AlphaFoldDB" id="A0A2W1NPH0"/>
<feature type="transmembrane region" description="Helical" evidence="1">
    <location>
        <begin position="7"/>
        <end position="29"/>
    </location>
</feature>
<dbReference type="Proteomes" id="UP000214746">
    <property type="component" value="Unassembled WGS sequence"/>
</dbReference>
<evidence type="ECO:0000313" key="3">
    <source>
        <dbReference type="Proteomes" id="UP000214746"/>
    </source>
</evidence>
<accession>A0A2W1NPH0</accession>
<proteinExistence type="predicted"/>
<comment type="caution">
    <text evidence="2">The sequence shown here is derived from an EMBL/GenBank/DDBJ whole genome shotgun (WGS) entry which is preliminary data.</text>
</comment>
<dbReference type="EMBL" id="NHRJ02000014">
    <property type="protein sequence ID" value="PZE19626.1"/>
    <property type="molecule type" value="Genomic_DNA"/>
</dbReference>
<evidence type="ECO:0000313" key="2">
    <source>
        <dbReference type="EMBL" id="PZE19626.1"/>
    </source>
</evidence>
<feature type="transmembrane region" description="Helical" evidence="1">
    <location>
        <begin position="52"/>
        <end position="73"/>
    </location>
</feature>
<evidence type="ECO:0000256" key="1">
    <source>
        <dbReference type="SAM" id="Phobius"/>
    </source>
</evidence>
<protein>
    <submittedName>
        <fullName evidence="2">Uncharacterized protein</fullName>
    </submittedName>
</protein>
<reference evidence="2" key="1">
    <citation type="submission" date="2018-06" db="EMBL/GenBank/DDBJ databases">
        <title>Paenibacillus xerothermodurans sp. nov. an extremely dry heat resistant spore forming bacterium isolated from the soil of Cape Canaveral, Florida.</title>
        <authorList>
            <person name="Seuylemezian A."/>
            <person name="Kaur N."/>
            <person name="Patil P."/>
            <person name="Patil P."/>
            <person name="Mayilraj S."/>
            <person name="Vaishampayan P."/>
        </authorList>
    </citation>
    <scope>NUCLEOTIDE SEQUENCE [LARGE SCALE GENOMIC DNA]</scope>
    <source>
        <strain evidence="2">ATCC 27380</strain>
    </source>
</reference>
<keyword evidence="1" id="KW-0472">Membrane</keyword>
<sequence>MNNKMKFIYVGICASSLYIILTIFGYWLFDGLRPNRVGPVGTGGRFTTSETVLFIIRLIGGICLLVFNILALISAKRKM</sequence>